<comment type="caution">
    <text evidence="12">The sequence shown here is derived from an EMBL/GenBank/DDBJ whole genome shotgun (WGS) entry which is preliminary data.</text>
</comment>
<evidence type="ECO:0000256" key="8">
    <source>
        <dbReference type="ARBA" id="ARBA00023136"/>
    </source>
</evidence>
<evidence type="ECO:0000256" key="2">
    <source>
        <dbReference type="ARBA" id="ARBA00010992"/>
    </source>
</evidence>
<evidence type="ECO:0000256" key="7">
    <source>
        <dbReference type="ARBA" id="ARBA00022989"/>
    </source>
</evidence>
<feature type="transmembrane region" description="Helical" evidence="10">
    <location>
        <begin position="539"/>
        <end position="559"/>
    </location>
</feature>
<feature type="transmembrane region" description="Helical" evidence="10">
    <location>
        <begin position="940"/>
        <end position="958"/>
    </location>
</feature>
<dbReference type="PANTHER" id="PTHR48021:SF25">
    <property type="entry name" value="SUGAR TRANSPORTER ERD6-LIKE 5"/>
    <property type="match status" value="1"/>
</dbReference>
<feature type="domain" description="Major facilitator superfamily (MFS) profile" evidence="11">
    <location>
        <begin position="542"/>
        <end position="962"/>
    </location>
</feature>
<evidence type="ECO:0000256" key="1">
    <source>
        <dbReference type="ARBA" id="ARBA00004651"/>
    </source>
</evidence>
<evidence type="ECO:0000256" key="10">
    <source>
        <dbReference type="SAM" id="Phobius"/>
    </source>
</evidence>
<feature type="compositionally biased region" description="Low complexity" evidence="9">
    <location>
        <begin position="513"/>
        <end position="522"/>
    </location>
</feature>
<sequence length="976" mass="104957">MGMFKKQQKEEREETEQPLLLPPSSSSSSSSSSSQDHVGDRDSTLTPTFLLSILAVACGCFATGCTIGYTSPVEYQIIGELGLSVDEYSVFGSMMVVGGLAGSLVGGKITELSGRRRVRMITTLNCHTMMGLDGLFIGGWLTIASAKGAPQLYFGMLLIGMAAPINLYLAPIYVAEITPSNLRGTVVSVTQLIMFCSISFAYLLGSLINWRALALIGAIPCLVQLLLTMFIIPESPRWLAKTGKKKEFEAALLQLRGGNADISWEVDEIKEYIETINSISSKDSSFLDMFQRQYAIPLIVGNGLLVLQQFSGMNSYNMYTDVIFVSAGIPSTAGFLAVASFQIVGAFLAATMMDRYGRRPLLQAGVIGTCLGSLLTTLSFILQGFEGWSRMTPTLALLSVMIYEGAIAVWSGIPWMIVAELFPLSIKGSAGTMCCLSYNISSLMVSLTFQSLLQWNPPGASAVAIGFAVKLVPETRGKTLEEIQSSFTHKMGMTKKQEREETSCSNGEEGRTQAQQPLLLPPSQGHDGGGRDSPLTPTFLLSILAVACGSFSAGCTIGYTSPVEYQIIEELGLSVDEYSVFGSMMVVGGLMGSIVGGKITELIGRKRTMLGLDGLFIVGWLTIAFAEGALQLDLGMLLIGTGASINIYLAPMYVAEITPNNRRGAAVSVTQLTMLCSISFAFLVGSLISWRALAMIGATPCFVQLLLAIFFIPESPRWLAKTGKEKEFEAALLQLRGGNVDISWEVDEIKEYTKIIHGISKNSSILDMFQKQYAIPLIVGNGLLLLQQFSGMNSYAMYTAAIFVSAGIPSTVGFLAVASFQLVATFMAAALMDRYGRRPLLQVGVIGTCLGSLLTALSFILQGFEGWSRVSPTLALLSVMIYSGSISIWSGIPWMIVAEIFPLNIKGSAGTMCCLSSSISGLMVSVSFQSLLRWSPLGTFLMYASVSAVAIGFVAKLVPETRGKTLEEIQSSFSRE</sequence>
<feature type="transmembrane region" description="Helical" evidence="10">
    <location>
        <begin position="579"/>
        <end position="597"/>
    </location>
</feature>
<dbReference type="Gene3D" id="1.20.1250.20">
    <property type="entry name" value="MFS general substrate transporter like domains"/>
    <property type="match status" value="2"/>
</dbReference>
<feature type="transmembrane region" description="Helical" evidence="10">
    <location>
        <begin position="455"/>
        <end position="472"/>
    </location>
</feature>
<dbReference type="Proteomes" id="UP001154282">
    <property type="component" value="Unassembled WGS sequence"/>
</dbReference>
<dbReference type="InterPro" id="IPR005829">
    <property type="entry name" value="Sugar_transporter_CS"/>
</dbReference>
<keyword evidence="8 10" id="KW-0472">Membrane</keyword>
<proteinExistence type="inferred from homology"/>
<feature type="transmembrane region" description="Helical" evidence="10">
    <location>
        <begin position="323"/>
        <end position="349"/>
    </location>
</feature>
<feature type="transmembrane region" description="Helical" evidence="10">
    <location>
        <begin position="294"/>
        <end position="311"/>
    </location>
</feature>
<feature type="domain" description="Major facilitator superfamily (MFS) profile" evidence="11">
    <location>
        <begin position="52"/>
        <end position="476"/>
    </location>
</feature>
<dbReference type="EMBL" id="CAMGYJ010000004">
    <property type="protein sequence ID" value="CAI0407632.1"/>
    <property type="molecule type" value="Genomic_DNA"/>
</dbReference>
<keyword evidence="4" id="KW-1003">Cell membrane</keyword>
<reference evidence="12" key="1">
    <citation type="submission" date="2022-08" db="EMBL/GenBank/DDBJ databases">
        <authorList>
            <person name="Gutierrez-Valencia J."/>
        </authorList>
    </citation>
    <scope>NUCLEOTIDE SEQUENCE</scope>
</reference>
<feature type="region of interest" description="Disordered" evidence="9">
    <location>
        <begin position="489"/>
        <end position="531"/>
    </location>
</feature>
<comment type="similarity">
    <text evidence="2">Belongs to the major facilitator superfamily. Sugar transporter (TC 2.A.1.1) family.</text>
</comment>
<feature type="transmembrane region" description="Helical" evidence="10">
    <location>
        <begin position="609"/>
        <end position="630"/>
    </location>
</feature>
<feature type="transmembrane region" description="Helical" evidence="10">
    <location>
        <begin position="152"/>
        <end position="174"/>
    </location>
</feature>
<dbReference type="AlphaFoldDB" id="A0AAV0JCH5"/>
<evidence type="ECO:0000256" key="5">
    <source>
        <dbReference type="ARBA" id="ARBA00022597"/>
    </source>
</evidence>
<feature type="transmembrane region" description="Helical" evidence="10">
    <location>
        <begin position="694"/>
        <end position="712"/>
    </location>
</feature>
<organism evidence="12 13">
    <name type="scientific">Linum tenue</name>
    <dbReference type="NCBI Taxonomy" id="586396"/>
    <lineage>
        <taxon>Eukaryota</taxon>
        <taxon>Viridiplantae</taxon>
        <taxon>Streptophyta</taxon>
        <taxon>Embryophyta</taxon>
        <taxon>Tracheophyta</taxon>
        <taxon>Spermatophyta</taxon>
        <taxon>Magnoliopsida</taxon>
        <taxon>eudicotyledons</taxon>
        <taxon>Gunneridae</taxon>
        <taxon>Pentapetalae</taxon>
        <taxon>rosids</taxon>
        <taxon>fabids</taxon>
        <taxon>Malpighiales</taxon>
        <taxon>Linaceae</taxon>
        <taxon>Linum</taxon>
    </lineage>
</organism>
<feature type="transmembrane region" description="Helical" evidence="10">
    <location>
        <begin position="840"/>
        <end position="861"/>
    </location>
</feature>
<dbReference type="CDD" id="cd17358">
    <property type="entry name" value="MFS_GLUT6_8_Class3_like"/>
    <property type="match status" value="1"/>
</dbReference>
<dbReference type="InterPro" id="IPR005828">
    <property type="entry name" value="MFS_sugar_transport-like"/>
</dbReference>
<dbReference type="InterPro" id="IPR050549">
    <property type="entry name" value="MFS_Trehalose_Transporter"/>
</dbReference>
<dbReference type="PROSITE" id="PS00216">
    <property type="entry name" value="SUGAR_TRANSPORT_1"/>
    <property type="match status" value="2"/>
</dbReference>
<evidence type="ECO:0000256" key="4">
    <source>
        <dbReference type="ARBA" id="ARBA00022475"/>
    </source>
</evidence>
<evidence type="ECO:0000256" key="9">
    <source>
        <dbReference type="SAM" id="MobiDB-lite"/>
    </source>
</evidence>
<feature type="transmembrane region" description="Helical" evidence="10">
    <location>
        <begin position="89"/>
        <end position="107"/>
    </location>
</feature>
<keyword evidence="5" id="KW-0762">Sugar transport</keyword>
<dbReference type="InterPro" id="IPR044775">
    <property type="entry name" value="MFS_ERD6/Tret1-like"/>
</dbReference>
<keyword evidence="7 10" id="KW-1133">Transmembrane helix</keyword>
<feature type="transmembrane region" description="Helical" evidence="10">
    <location>
        <begin position="394"/>
        <end position="418"/>
    </location>
</feature>
<dbReference type="InterPro" id="IPR036259">
    <property type="entry name" value="MFS_trans_sf"/>
</dbReference>
<keyword evidence="3" id="KW-0813">Transport</keyword>
<feature type="transmembrane region" description="Helical" evidence="10">
    <location>
        <begin position="636"/>
        <end position="654"/>
    </location>
</feature>
<feature type="transmembrane region" description="Helical" evidence="10">
    <location>
        <begin position="873"/>
        <end position="897"/>
    </location>
</feature>
<dbReference type="FunFam" id="1.20.1250.20:FF:000218">
    <property type="entry name" value="facilitated trehalose transporter Tret1"/>
    <property type="match status" value="1"/>
</dbReference>
<dbReference type="PANTHER" id="PTHR48021">
    <property type="match status" value="1"/>
</dbReference>
<dbReference type="PROSITE" id="PS50850">
    <property type="entry name" value="MFS"/>
    <property type="match status" value="2"/>
</dbReference>
<dbReference type="SUPFAM" id="SSF103473">
    <property type="entry name" value="MFS general substrate transporter"/>
    <property type="match status" value="2"/>
</dbReference>
<dbReference type="InterPro" id="IPR020846">
    <property type="entry name" value="MFS_dom"/>
</dbReference>
<evidence type="ECO:0000256" key="3">
    <source>
        <dbReference type="ARBA" id="ARBA00022448"/>
    </source>
</evidence>
<keyword evidence="6 10" id="KW-0812">Transmembrane</keyword>
<feature type="compositionally biased region" description="Low complexity" evidence="9">
    <location>
        <begin position="17"/>
        <end position="34"/>
    </location>
</feature>
<accession>A0AAV0JCH5</accession>
<protein>
    <recommendedName>
        <fullName evidence="11">Major facilitator superfamily (MFS) profile domain-containing protein</fullName>
    </recommendedName>
</protein>
<dbReference type="Pfam" id="PF00083">
    <property type="entry name" value="Sugar_tr"/>
    <property type="match status" value="2"/>
</dbReference>
<feature type="transmembrane region" description="Helical" evidence="10">
    <location>
        <begin position="210"/>
        <end position="232"/>
    </location>
</feature>
<feature type="transmembrane region" description="Helical" evidence="10">
    <location>
        <begin position="795"/>
        <end position="828"/>
    </location>
</feature>
<evidence type="ECO:0000259" key="11">
    <source>
        <dbReference type="PROSITE" id="PS50850"/>
    </source>
</evidence>
<comment type="subcellular location">
    <subcellularLocation>
        <location evidence="1">Cell membrane</location>
        <topology evidence="1">Multi-pass membrane protein</topology>
    </subcellularLocation>
</comment>
<dbReference type="GO" id="GO:0005886">
    <property type="term" value="C:plasma membrane"/>
    <property type="evidence" value="ECO:0007669"/>
    <property type="project" value="UniProtKB-SubCell"/>
</dbReference>
<name>A0AAV0JCH5_9ROSI</name>
<evidence type="ECO:0000313" key="12">
    <source>
        <dbReference type="EMBL" id="CAI0407632.1"/>
    </source>
</evidence>
<feature type="transmembrane region" description="Helical" evidence="10">
    <location>
        <begin position="49"/>
        <end position="69"/>
    </location>
</feature>
<feature type="transmembrane region" description="Helical" evidence="10">
    <location>
        <begin position="666"/>
        <end position="688"/>
    </location>
</feature>
<feature type="region of interest" description="Disordered" evidence="9">
    <location>
        <begin position="1"/>
        <end position="40"/>
    </location>
</feature>
<dbReference type="GO" id="GO:0051119">
    <property type="term" value="F:sugar transmembrane transporter activity"/>
    <property type="evidence" value="ECO:0007669"/>
    <property type="project" value="InterPro"/>
</dbReference>
<evidence type="ECO:0000313" key="13">
    <source>
        <dbReference type="Proteomes" id="UP001154282"/>
    </source>
</evidence>
<gene>
    <name evidence="12" type="ORF">LITE_LOCUS13642</name>
</gene>
<feature type="transmembrane region" description="Helical" evidence="10">
    <location>
        <begin position="186"/>
        <end position="204"/>
    </location>
</feature>
<keyword evidence="13" id="KW-1185">Reference proteome</keyword>
<feature type="transmembrane region" description="Helical" evidence="10">
    <location>
        <begin position="361"/>
        <end position="382"/>
    </location>
</feature>
<evidence type="ECO:0000256" key="6">
    <source>
        <dbReference type="ARBA" id="ARBA00022692"/>
    </source>
</evidence>